<sequence length="73" mass="8652">MSLTTIKVTVELRDALKAQAGHHNRNIGEHLRHLLEAEARRDRFRQVQEAMTKVPPDEEYIRELREWTSDAWT</sequence>
<gene>
    <name evidence="1" type="ORF">GTW58_08885</name>
</gene>
<dbReference type="RefSeq" id="WP_052209606.1">
    <property type="nucleotide sequence ID" value="NZ_JAAVUN010000015.1"/>
</dbReference>
<comment type="caution">
    <text evidence="1">The sequence shown here is derived from an EMBL/GenBank/DDBJ whole genome shotgun (WGS) entry which is preliminary data.</text>
</comment>
<evidence type="ECO:0000313" key="1">
    <source>
        <dbReference type="EMBL" id="NKE10045.1"/>
    </source>
</evidence>
<keyword evidence="2" id="KW-1185">Reference proteome</keyword>
<reference evidence="1 2" key="1">
    <citation type="submission" date="2020-02" db="EMBL/GenBank/DDBJ databases">
        <authorList>
            <person name="Sun Q."/>
        </authorList>
    </citation>
    <scope>NUCLEOTIDE SEQUENCE [LARGE SCALE GENOMIC DNA]</scope>
    <source>
        <strain evidence="1 2">YIM 13062</strain>
    </source>
</reference>
<proteinExistence type="predicted"/>
<dbReference type="Proteomes" id="UP000521379">
    <property type="component" value="Unassembled WGS sequence"/>
</dbReference>
<organism evidence="1 2">
    <name type="scientific">Kocuria subflava</name>
    <dbReference type="NCBI Taxonomy" id="1736139"/>
    <lineage>
        <taxon>Bacteria</taxon>
        <taxon>Bacillati</taxon>
        <taxon>Actinomycetota</taxon>
        <taxon>Actinomycetes</taxon>
        <taxon>Micrococcales</taxon>
        <taxon>Micrococcaceae</taxon>
        <taxon>Kocuria</taxon>
    </lineage>
</organism>
<dbReference type="EMBL" id="JAAVUN010000015">
    <property type="protein sequence ID" value="NKE10045.1"/>
    <property type="molecule type" value="Genomic_DNA"/>
</dbReference>
<dbReference type="AlphaFoldDB" id="A0A846U0M4"/>
<name>A0A846U0M4_9MICC</name>
<accession>A0A846U0M4</accession>
<evidence type="ECO:0000313" key="2">
    <source>
        <dbReference type="Proteomes" id="UP000521379"/>
    </source>
</evidence>
<evidence type="ECO:0008006" key="3">
    <source>
        <dbReference type="Google" id="ProtNLM"/>
    </source>
</evidence>
<protein>
    <recommendedName>
        <fullName evidence="3">CopG family transcriptional regulator</fullName>
    </recommendedName>
</protein>